<keyword evidence="1" id="KW-0479">Metal-binding</keyword>
<feature type="compositionally biased region" description="Low complexity" evidence="4">
    <location>
        <begin position="361"/>
        <end position="376"/>
    </location>
</feature>
<evidence type="ECO:0000256" key="1">
    <source>
        <dbReference type="ARBA" id="ARBA00022723"/>
    </source>
</evidence>
<dbReference type="PANTHER" id="PTHR43105:SF10">
    <property type="entry name" value="NADH-QUINONE OXIDOREDUCTASE SUBUNIT G"/>
    <property type="match status" value="1"/>
</dbReference>
<dbReference type="InterPro" id="IPR009010">
    <property type="entry name" value="Asp_de-COase-like_dom_sf"/>
</dbReference>
<dbReference type="GO" id="GO:0046872">
    <property type="term" value="F:metal ion binding"/>
    <property type="evidence" value="ECO:0007669"/>
    <property type="project" value="UniProtKB-KW"/>
</dbReference>
<dbReference type="InterPro" id="IPR006657">
    <property type="entry name" value="MoPterin_dinucl-bd_dom"/>
</dbReference>
<dbReference type="Pfam" id="PF01568">
    <property type="entry name" value="Molydop_binding"/>
    <property type="match status" value="1"/>
</dbReference>
<dbReference type="InterPro" id="IPR050123">
    <property type="entry name" value="Prok_molybdopt-oxidoreductase"/>
</dbReference>
<dbReference type="STRING" id="1306861.A0A4U6XQW3"/>
<dbReference type="SUPFAM" id="SSF50692">
    <property type="entry name" value="ADC-like"/>
    <property type="match status" value="1"/>
</dbReference>
<dbReference type="Proteomes" id="UP000310108">
    <property type="component" value="Unassembled WGS sequence"/>
</dbReference>
<protein>
    <recommendedName>
        <fullName evidence="5">Molybdopterin dinucleotide-binding domain-containing protein</fullName>
    </recommendedName>
</protein>
<dbReference type="GO" id="GO:0016491">
    <property type="term" value="F:oxidoreductase activity"/>
    <property type="evidence" value="ECO:0007669"/>
    <property type="project" value="InterPro"/>
</dbReference>
<accession>A0A4U6XQW3</accession>
<evidence type="ECO:0000313" key="6">
    <source>
        <dbReference type="EMBL" id="TKW58217.1"/>
    </source>
</evidence>
<evidence type="ECO:0000256" key="3">
    <source>
        <dbReference type="ARBA" id="ARBA00023014"/>
    </source>
</evidence>
<organism evidence="6 7">
    <name type="scientific">Colletotrichum tanaceti</name>
    <dbReference type="NCBI Taxonomy" id="1306861"/>
    <lineage>
        <taxon>Eukaryota</taxon>
        <taxon>Fungi</taxon>
        <taxon>Dikarya</taxon>
        <taxon>Ascomycota</taxon>
        <taxon>Pezizomycotina</taxon>
        <taxon>Sordariomycetes</taxon>
        <taxon>Hypocreomycetidae</taxon>
        <taxon>Glomerellales</taxon>
        <taxon>Glomerellaceae</taxon>
        <taxon>Colletotrichum</taxon>
        <taxon>Colletotrichum destructivum species complex</taxon>
    </lineage>
</organism>
<name>A0A4U6XQW3_9PEZI</name>
<evidence type="ECO:0000256" key="2">
    <source>
        <dbReference type="ARBA" id="ARBA00023004"/>
    </source>
</evidence>
<keyword evidence="3" id="KW-0411">Iron-sulfur</keyword>
<dbReference type="Gene3D" id="2.40.40.20">
    <property type="match status" value="1"/>
</dbReference>
<dbReference type="PANTHER" id="PTHR43105">
    <property type="entry name" value="RESPIRATORY NITRATE REDUCTASE"/>
    <property type="match status" value="1"/>
</dbReference>
<reference evidence="6 7" key="1">
    <citation type="journal article" date="2019" name="PLoS ONE">
        <title>Comparative genome analysis indicates high evolutionary potential of pathogenicity genes in Colletotrichum tanaceti.</title>
        <authorList>
            <person name="Lelwala R.V."/>
            <person name="Korhonen P.K."/>
            <person name="Young N.D."/>
            <person name="Scott J.B."/>
            <person name="Ades P.A."/>
            <person name="Gasser R.B."/>
            <person name="Taylor P.W.J."/>
        </authorList>
    </citation>
    <scope>NUCLEOTIDE SEQUENCE [LARGE SCALE GENOMIC DNA]</scope>
    <source>
        <strain evidence="6">BRIP57314</strain>
    </source>
</reference>
<dbReference type="GO" id="GO:0051536">
    <property type="term" value="F:iron-sulfur cluster binding"/>
    <property type="evidence" value="ECO:0007669"/>
    <property type="project" value="UniProtKB-KW"/>
</dbReference>
<feature type="domain" description="Molybdopterin dinucleotide-binding" evidence="5">
    <location>
        <begin position="184"/>
        <end position="275"/>
    </location>
</feature>
<evidence type="ECO:0000259" key="5">
    <source>
        <dbReference type="Pfam" id="PF01568"/>
    </source>
</evidence>
<dbReference type="EMBL" id="PJEX01000028">
    <property type="protein sequence ID" value="TKW58217.1"/>
    <property type="molecule type" value="Genomic_DNA"/>
</dbReference>
<feature type="region of interest" description="Disordered" evidence="4">
    <location>
        <begin position="356"/>
        <end position="390"/>
    </location>
</feature>
<dbReference type="SUPFAM" id="SSF53706">
    <property type="entry name" value="Formate dehydrogenase/DMSO reductase, domains 1-3"/>
    <property type="match status" value="1"/>
</dbReference>
<comment type="caution">
    <text evidence="6">The sequence shown here is derived from an EMBL/GenBank/DDBJ whole genome shotgun (WGS) entry which is preliminary data.</text>
</comment>
<keyword evidence="7" id="KW-1185">Reference proteome</keyword>
<sequence length="390" mass="42958">MSGVSDLLTKQEEGNRADLGFGSVLGVFTEGRKSSDDHTDCLFLVGHNVAATQTVLWSRMLDRLDGPNPPKLVVVDPFLSDTAKRATVHHAPMIGTNLAVLSGIQHLLRGLIGKPGSEMNRQPMAQNNREAGCDGEFPGVRNHMNPVHMRGLCEAWGETGCFTNVDRTVHLSHKAVKPDWGYPLRLSTGRDKFQFHTRTKKGRSKKLRGTCPDPEVRVSREDAAEMGLWTGDDVVVRLRHGAIELRVKVGGVSVNQVFVPFQFGYWDAKDGKTLGSHFQTGNVQVRRRTHRQDRGVREATVPRAVDERHSESWLGETYESVKQLSGIYSDLLLDLIHDVEIEGGIRVMRRIAGLRGEEASAGRSTSSARTSGAAAAELVLSSHDESRSDL</sequence>
<evidence type="ECO:0000313" key="7">
    <source>
        <dbReference type="Proteomes" id="UP000310108"/>
    </source>
</evidence>
<dbReference type="GO" id="GO:0043546">
    <property type="term" value="F:molybdopterin cofactor binding"/>
    <property type="evidence" value="ECO:0007669"/>
    <property type="project" value="InterPro"/>
</dbReference>
<keyword evidence="2" id="KW-0408">Iron</keyword>
<dbReference type="Gene3D" id="3.40.228.10">
    <property type="entry name" value="Dimethylsulfoxide Reductase, domain 2"/>
    <property type="match status" value="1"/>
</dbReference>
<evidence type="ECO:0000256" key="4">
    <source>
        <dbReference type="SAM" id="MobiDB-lite"/>
    </source>
</evidence>
<proteinExistence type="predicted"/>
<dbReference type="AlphaFoldDB" id="A0A4U6XQW3"/>
<gene>
    <name evidence="6" type="ORF">CTA1_7619</name>
</gene>